<feature type="compositionally biased region" description="Basic and acidic residues" evidence="1">
    <location>
        <begin position="126"/>
        <end position="135"/>
    </location>
</feature>
<dbReference type="Proteomes" id="UP001314169">
    <property type="component" value="Chromosome 13"/>
</dbReference>
<evidence type="ECO:0000313" key="2">
    <source>
        <dbReference type="EMBL" id="CAK6435708.1"/>
    </source>
</evidence>
<feature type="region of interest" description="Disordered" evidence="1">
    <location>
        <begin position="1"/>
        <end position="242"/>
    </location>
</feature>
<organism evidence="2 3">
    <name type="scientific">Pipistrellus nathusii</name>
    <name type="common">Nathusius' pipistrelle</name>
    <dbReference type="NCBI Taxonomy" id="59473"/>
    <lineage>
        <taxon>Eukaryota</taxon>
        <taxon>Metazoa</taxon>
        <taxon>Chordata</taxon>
        <taxon>Craniata</taxon>
        <taxon>Vertebrata</taxon>
        <taxon>Euteleostomi</taxon>
        <taxon>Mammalia</taxon>
        <taxon>Eutheria</taxon>
        <taxon>Laurasiatheria</taxon>
        <taxon>Chiroptera</taxon>
        <taxon>Yangochiroptera</taxon>
        <taxon>Vespertilionidae</taxon>
        <taxon>Pipistrellus</taxon>
    </lineage>
</organism>
<reference evidence="2" key="1">
    <citation type="submission" date="2023-12" db="EMBL/GenBank/DDBJ databases">
        <authorList>
            <person name="Brown T."/>
        </authorList>
    </citation>
    <scope>NUCLEOTIDE SEQUENCE</scope>
</reference>
<keyword evidence="3" id="KW-1185">Reference proteome</keyword>
<feature type="compositionally biased region" description="Low complexity" evidence="1">
    <location>
        <begin position="14"/>
        <end position="40"/>
    </location>
</feature>
<sequence length="242" mass="25461">MPRRGPLRSRRKGPVPGAAAAAAAVGPGAARDPPRATAARSLTHPRGRRRRAAEFRFPSVRSETGRQRSPRASGFFEDTAAPPAKAAAPGTPRRASHRFGLRCTRADPCGLGPEDPEGVAKPAQEGPRRRCREQARYPATRARGPGPQAPAPSLPLRPLRAAGKRGRQGLAASSARPEGGCRGPCSRRRGHASKPEVGRGSRSLDGWEEEEVGVAYHVSREPPRQAWAGRGDARTGGGAAAG</sequence>
<accession>A0ABN9ZBL2</accession>
<name>A0ABN9ZBL2_PIPNA</name>
<dbReference type="EMBL" id="OY882870">
    <property type="protein sequence ID" value="CAK6435708.1"/>
    <property type="molecule type" value="Genomic_DNA"/>
</dbReference>
<evidence type="ECO:0000313" key="3">
    <source>
        <dbReference type="Proteomes" id="UP001314169"/>
    </source>
</evidence>
<evidence type="ECO:0000256" key="1">
    <source>
        <dbReference type="SAM" id="MobiDB-lite"/>
    </source>
</evidence>
<protein>
    <submittedName>
        <fullName evidence="2">Uncharacterized protein</fullName>
    </submittedName>
</protein>
<feature type="compositionally biased region" description="Basic residues" evidence="1">
    <location>
        <begin position="1"/>
        <end position="13"/>
    </location>
</feature>
<gene>
    <name evidence="2" type="ORF">MPIPNATIZW_LOCUS4014</name>
</gene>
<proteinExistence type="predicted"/>
<feature type="compositionally biased region" description="Low complexity" evidence="1">
    <location>
        <begin position="79"/>
        <end position="93"/>
    </location>
</feature>